<dbReference type="EMBL" id="OEJX01000049">
    <property type="protein sequence ID" value="SOR62808.1"/>
    <property type="molecule type" value="Genomic_DNA"/>
</dbReference>
<reference evidence="1 2" key="1">
    <citation type="submission" date="2017-11" db="EMBL/GenBank/DDBJ databases">
        <authorList>
            <person name="Lechat P."/>
        </authorList>
    </citation>
    <scope>NUCLEOTIDE SEQUENCE [LARGE SCALE GENOMIC DNA]</scope>
    <source>
        <strain evidence="1">L495</strain>
    </source>
</reference>
<accession>A0AAQ1P2Q3</accession>
<protein>
    <submittedName>
        <fullName evidence="1">Uncharacterized protein</fullName>
    </submittedName>
</protein>
<evidence type="ECO:0000313" key="2">
    <source>
        <dbReference type="Proteomes" id="UP000234460"/>
    </source>
</evidence>
<organism evidence="1 2">
    <name type="scientific">Leptospira interrogans serovar Manilae</name>
    <dbReference type="NCBI Taxonomy" id="214675"/>
    <lineage>
        <taxon>Bacteria</taxon>
        <taxon>Pseudomonadati</taxon>
        <taxon>Spirochaetota</taxon>
        <taxon>Spirochaetia</taxon>
        <taxon>Leptospirales</taxon>
        <taxon>Leptospiraceae</taxon>
        <taxon>Leptospira</taxon>
    </lineage>
</organism>
<dbReference type="AlphaFoldDB" id="A0AAQ1P2Q3"/>
<gene>
    <name evidence="1" type="ORF">LMANV2_530008</name>
</gene>
<dbReference type="Proteomes" id="UP000234460">
    <property type="component" value="Chromosome LMANV2"/>
</dbReference>
<comment type="caution">
    <text evidence="1">The sequence shown here is derived from an EMBL/GenBank/DDBJ whole genome shotgun (WGS) entry which is preliminary data.</text>
</comment>
<proteinExistence type="predicted"/>
<sequence>MVLSFVCFLVLLLVEGFPFFILVLEKVLAAINFVPRMFFQILLQRADLEKAF</sequence>
<evidence type="ECO:0000313" key="1">
    <source>
        <dbReference type="EMBL" id="SOR62808.1"/>
    </source>
</evidence>
<name>A0AAQ1P2Q3_LEPIR</name>